<dbReference type="AlphaFoldDB" id="A0A1Y1UQ82"/>
<evidence type="ECO:0008006" key="5">
    <source>
        <dbReference type="Google" id="ProtNLM"/>
    </source>
</evidence>
<dbReference type="GO" id="GO:0003700">
    <property type="term" value="F:DNA-binding transcription factor activity"/>
    <property type="evidence" value="ECO:0007669"/>
    <property type="project" value="TreeGrafter"/>
</dbReference>
<dbReference type="GO" id="GO:0000976">
    <property type="term" value="F:transcription cis-regulatory region binding"/>
    <property type="evidence" value="ECO:0007669"/>
    <property type="project" value="TreeGrafter"/>
</dbReference>
<dbReference type="Proteomes" id="UP000193218">
    <property type="component" value="Unassembled WGS sequence"/>
</dbReference>
<protein>
    <recommendedName>
        <fullName evidence="5">Fungal-specific transcription factor domain-domain-containing protein</fullName>
    </recommendedName>
</protein>
<dbReference type="PANTHER" id="PTHR37534:SF38">
    <property type="entry name" value="ZN(2)-C6 FUNGAL-TYPE DOMAIN-CONTAINING PROTEIN"/>
    <property type="match status" value="1"/>
</dbReference>
<proteinExistence type="predicted"/>
<evidence type="ECO:0000256" key="1">
    <source>
        <dbReference type="ARBA" id="ARBA00004123"/>
    </source>
</evidence>
<dbReference type="InterPro" id="IPR021858">
    <property type="entry name" value="Fun_TF"/>
</dbReference>
<evidence type="ECO:0000256" key="2">
    <source>
        <dbReference type="ARBA" id="ARBA00023242"/>
    </source>
</evidence>
<keyword evidence="4" id="KW-1185">Reference proteome</keyword>
<evidence type="ECO:0000313" key="3">
    <source>
        <dbReference type="EMBL" id="ORX39727.1"/>
    </source>
</evidence>
<gene>
    <name evidence="3" type="ORF">BD324DRAFT_229847</name>
</gene>
<organism evidence="3 4">
    <name type="scientific">Kockovaella imperatae</name>
    <dbReference type="NCBI Taxonomy" id="4999"/>
    <lineage>
        <taxon>Eukaryota</taxon>
        <taxon>Fungi</taxon>
        <taxon>Dikarya</taxon>
        <taxon>Basidiomycota</taxon>
        <taxon>Agaricomycotina</taxon>
        <taxon>Tremellomycetes</taxon>
        <taxon>Tremellales</taxon>
        <taxon>Cuniculitremaceae</taxon>
        <taxon>Kockovaella</taxon>
    </lineage>
</organism>
<evidence type="ECO:0000313" key="4">
    <source>
        <dbReference type="Proteomes" id="UP000193218"/>
    </source>
</evidence>
<keyword evidence="2" id="KW-0539">Nucleus</keyword>
<dbReference type="OrthoDB" id="2591893at2759"/>
<dbReference type="GO" id="GO:0005634">
    <property type="term" value="C:nucleus"/>
    <property type="evidence" value="ECO:0007669"/>
    <property type="project" value="UniProtKB-SubCell"/>
</dbReference>
<dbReference type="InParanoid" id="A0A1Y1UQ82"/>
<sequence length="369" mass="41788">MNKPKGHDIVHDALRYACLSLADADLAIKLKGRLKQHHATIYASSGDYWHQAVSQIQLAAELGMHLNDQDTGDVILAAVVILATRDRLAGWSEWEMPLSVGYRVLRELGGPDLYIASNPTRLRRFLVEQLVSIELLACLTAFKQPMIGDWYNHWLTEGGGDLEAVYGWDREAFLYGLRAITLCGDCVRLYILRTRCSDNPSKQVKELIETQIDNCKARISKFLDTSEAVRAMLQAIPNSAVRSRSICLQACVEICLLWILAEGNDTIEAKSMADRLSQRVEAIVQVADEAMARGDYAGMLLPLTWADGSVTPRQRELIMRLLNTLEANYHLDHESLWRITHIDWSAVEGFAPARWEEELRQMKIYFPIY</sequence>
<comment type="caution">
    <text evidence="3">The sequence shown here is derived from an EMBL/GenBank/DDBJ whole genome shotgun (WGS) entry which is preliminary data.</text>
</comment>
<reference evidence="3 4" key="1">
    <citation type="submission" date="2017-03" db="EMBL/GenBank/DDBJ databases">
        <title>Widespread Adenine N6-methylation of Active Genes in Fungi.</title>
        <authorList>
            <consortium name="DOE Joint Genome Institute"/>
            <person name="Mondo S.J."/>
            <person name="Dannebaum R.O."/>
            <person name="Kuo R.C."/>
            <person name="Louie K.B."/>
            <person name="Bewick A.J."/>
            <person name="Labutti K."/>
            <person name="Haridas S."/>
            <person name="Kuo A."/>
            <person name="Salamov A."/>
            <person name="Ahrendt S.R."/>
            <person name="Lau R."/>
            <person name="Bowen B.P."/>
            <person name="Lipzen A."/>
            <person name="Sullivan W."/>
            <person name="Andreopoulos W.B."/>
            <person name="Clum A."/>
            <person name="Lindquist E."/>
            <person name="Daum C."/>
            <person name="Northen T.R."/>
            <person name="Ramamoorthy G."/>
            <person name="Schmitz R.J."/>
            <person name="Gryganskyi A."/>
            <person name="Culley D."/>
            <person name="Magnuson J."/>
            <person name="James T.Y."/>
            <person name="O'Malley M.A."/>
            <person name="Stajich J.E."/>
            <person name="Spatafora J.W."/>
            <person name="Visel A."/>
            <person name="Grigoriev I.V."/>
        </authorList>
    </citation>
    <scope>NUCLEOTIDE SEQUENCE [LARGE SCALE GENOMIC DNA]</scope>
    <source>
        <strain evidence="3 4">NRRL Y-17943</strain>
    </source>
</reference>
<name>A0A1Y1UQ82_9TREE</name>
<dbReference type="GO" id="GO:0045944">
    <property type="term" value="P:positive regulation of transcription by RNA polymerase II"/>
    <property type="evidence" value="ECO:0007669"/>
    <property type="project" value="TreeGrafter"/>
</dbReference>
<dbReference type="RefSeq" id="XP_021873512.1">
    <property type="nucleotide sequence ID" value="XM_022012231.1"/>
</dbReference>
<comment type="subcellular location">
    <subcellularLocation>
        <location evidence="1">Nucleus</location>
    </subcellularLocation>
</comment>
<dbReference type="EMBL" id="NBSH01000002">
    <property type="protein sequence ID" value="ORX39727.1"/>
    <property type="molecule type" value="Genomic_DNA"/>
</dbReference>
<dbReference type="GeneID" id="33554039"/>
<dbReference type="STRING" id="4999.A0A1Y1UQ82"/>
<dbReference type="Pfam" id="PF11951">
    <property type="entry name" value="Fungal_trans_2"/>
    <property type="match status" value="1"/>
</dbReference>
<accession>A0A1Y1UQ82</accession>
<dbReference type="PANTHER" id="PTHR37534">
    <property type="entry name" value="TRANSCRIPTIONAL ACTIVATOR PROTEIN UGA3"/>
    <property type="match status" value="1"/>
</dbReference>